<accession>A0ABU0J0J5</accession>
<keyword evidence="8" id="KW-0479">Metal-binding</keyword>
<evidence type="ECO:0000256" key="9">
    <source>
        <dbReference type="ARBA" id="ARBA00022989"/>
    </source>
</evidence>
<comment type="function">
    <text evidence="2">Membrane-anchoring subunit of succinate dehydrogenase (SDH).</text>
</comment>
<keyword evidence="15" id="KW-1185">Reference proteome</keyword>
<dbReference type="PROSITE" id="PS01001">
    <property type="entry name" value="SDH_CYT_2"/>
    <property type="match status" value="1"/>
</dbReference>
<dbReference type="InterPro" id="IPR018495">
    <property type="entry name" value="Succ_DH_cyt_bsu_CS"/>
</dbReference>
<dbReference type="InterPro" id="IPR014314">
    <property type="entry name" value="Succ_DH_cytb556"/>
</dbReference>
<dbReference type="InterPro" id="IPR034804">
    <property type="entry name" value="SQR/QFR_C/D"/>
</dbReference>
<feature type="transmembrane region" description="Helical" evidence="13">
    <location>
        <begin position="30"/>
        <end position="54"/>
    </location>
</feature>
<feature type="transmembrane region" description="Helical" evidence="13">
    <location>
        <begin position="108"/>
        <end position="135"/>
    </location>
</feature>
<keyword evidence="7 13" id="KW-0812">Transmembrane</keyword>
<evidence type="ECO:0000256" key="10">
    <source>
        <dbReference type="ARBA" id="ARBA00023004"/>
    </source>
</evidence>
<evidence type="ECO:0000256" key="3">
    <source>
        <dbReference type="ARBA" id="ARBA00004141"/>
    </source>
</evidence>
<evidence type="ECO:0000256" key="5">
    <source>
        <dbReference type="ARBA" id="ARBA00020076"/>
    </source>
</evidence>
<dbReference type="NCBIfam" id="TIGR02970">
    <property type="entry name" value="succ_dehyd_cytB"/>
    <property type="match status" value="1"/>
</dbReference>
<keyword evidence="10" id="KW-0408">Iron</keyword>
<dbReference type="EMBL" id="JAUSVS010000015">
    <property type="protein sequence ID" value="MDQ0466814.1"/>
    <property type="molecule type" value="Genomic_DNA"/>
</dbReference>
<comment type="cofactor">
    <cofactor evidence="1">
        <name>heme</name>
        <dbReference type="ChEBI" id="CHEBI:30413"/>
    </cofactor>
</comment>
<sequence>MTQASPGARERPMSPHLQVWRWHVTMLTSILHRMTGVGLYVGALIGAGWALALASGPDAYHGYMSLLASPLGRLVLFGLTVALFYHLANGLRHLVWDSGKGLDIKTANFSSILIIAFALAASVAVWAIAFSIGAVK</sequence>
<dbReference type="SUPFAM" id="SSF81343">
    <property type="entry name" value="Fumarate reductase respiratory complex transmembrane subunits"/>
    <property type="match status" value="1"/>
</dbReference>
<keyword evidence="6" id="KW-0349">Heme</keyword>
<evidence type="ECO:0000313" key="15">
    <source>
        <dbReference type="Proteomes" id="UP001228905"/>
    </source>
</evidence>
<dbReference type="InterPro" id="IPR000701">
    <property type="entry name" value="SuccDH_FuR_B_TM-su"/>
</dbReference>
<dbReference type="PIRSF" id="PIRSF000178">
    <property type="entry name" value="SDH_cyt_b560"/>
    <property type="match status" value="1"/>
</dbReference>
<feature type="transmembrane region" description="Helical" evidence="13">
    <location>
        <begin position="66"/>
        <end position="88"/>
    </location>
</feature>
<reference evidence="14 15" key="1">
    <citation type="submission" date="2023-07" db="EMBL/GenBank/DDBJ databases">
        <title>Genomic Encyclopedia of Type Strains, Phase IV (KMG-IV): sequencing the most valuable type-strain genomes for metagenomic binning, comparative biology and taxonomic classification.</title>
        <authorList>
            <person name="Goeker M."/>
        </authorList>
    </citation>
    <scope>NUCLEOTIDE SEQUENCE [LARGE SCALE GENOMIC DNA]</scope>
    <source>
        <strain evidence="14 15">DSM 18695</strain>
    </source>
</reference>
<comment type="subunit">
    <text evidence="12">Part of an enzyme complex containing four subunits: a flavoprotein, an iron-sulfur protein, plus two membrane-anchoring proteins, SdhC and SdhD. The complex can form homotrimers.</text>
</comment>
<dbReference type="RefSeq" id="WP_307352981.1">
    <property type="nucleotide sequence ID" value="NZ_JAUSVS010000015.1"/>
</dbReference>
<dbReference type="PANTHER" id="PTHR10978">
    <property type="entry name" value="SUCCINATE DEHYDROGENASE CYTOCHROME B560 SUBUNIT"/>
    <property type="match status" value="1"/>
</dbReference>
<protein>
    <recommendedName>
        <fullName evidence="5">Succinate dehydrogenase cytochrome b556 subunit</fullName>
    </recommendedName>
</protein>
<evidence type="ECO:0000256" key="12">
    <source>
        <dbReference type="ARBA" id="ARBA00025912"/>
    </source>
</evidence>
<dbReference type="Pfam" id="PF01127">
    <property type="entry name" value="Sdh_cyt"/>
    <property type="match status" value="1"/>
</dbReference>
<evidence type="ECO:0000256" key="2">
    <source>
        <dbReference type="ARBA" id="ARBA00004050"/>
    </source>
</evidence>
<evidence type="ECO:0000256" key="8">
    <source>
        <dbReference type="ARBA" id="ARBA00022723"/>
    </source>
</evidence>
<proteinExistence type="inferred from homology"/>
<gene>
    <name evidence="14" type="ORF">QO010_004610</name>
</gene>
<evidence type="ECO:0000313" key="14">
    <source>
        <dbReference type="EMBL" id="MDQ0466814.1"/>
    </source>
</evidence>
<comment type="caution">
    <text evidence="14">The sequence shown here is derived from an EMBL/GenBank/DDBJ whole genome shotgun (WGS) entry which is preliminary data.</text>
</comment>
<organism evidence="14 15">
    <name type="scientific">Caulobacter ginsengisoli</name>
    <dbReference type="NCBI Taxonomy" id="400775"/>
    <lineage>
        <taxon>Bacteria</taxon>
        <taxon>Pseudomonadati</taxon>
        <taxon>Pseudomonadota</taxon>
        <taxon>Alphaproteobacteria</taxon>
        <taxon>Caulobacterales</taxon>
        <taxon>Caulobacteraceae</taxon>
        <taxon>Caulobacter</taxon>
    </lineage>
</organism>
<dbReference type="PROSITE" id="PS01000">
    <property type="entry name" value="SDH_CYT_1"/>
    <property type="match status" value="1"/>
</dbReference>
<evidence type="ECO:0000256" key="1">
    <source>
        <dbReference type="ARBA" id="ARBA00001971"/>
    </source>
</evidence>
<evidence type="ECO:0000256" key="4">
    <source>
        <dbReference type="ARBA" id="ARBA00007244"/>
    </source>
</evidence>
<evidence type="ECO:0000256" key="7">
    <source>
        <dbReference type="ARBA" id="ARBA00022692"/>
    </source>
</evidence>
<dbReference type="PANTHER" id="PTHR10978:SF5">
    <property type="entry name" value="SUCCINATE DEHYDROGENASE CYTOCHROME B560 SUBUNIT, MITOCHONDRIAL"/>
    <property type="match status" value="1"/>
</dbReference>
<dbReference type="Gene3D" id="1.20.1300.10">
    <property type="entry name" value="Fumarate reductase/succinate dehydrogenase, transmembrane subunit"/>
    <property type="match status" value="1"/>
</dbReference>
<name>A0ABU0J0J5_9CAUL</name>
<evidence type="ECO:0000256" key="6">
    <source>
        <dbReference type="ARBA" id="ARBA00022617"/>
    </source>
</evidence>
<dbReference type="Proteomes" id="UP001228905">
    <property type="component" value="Unassembled WGS sequence"/>
</dbReference>
<dbReference type="CDD" id="cd03499">
    <property type="entry name" value="SQR_TypeC_SdhC"/>
    <property type="match status" value="1"/>
</dbReference>
<keyword evidence="9 13" id="KW-1133">Transmembrane helix</keyword>
<keyword evidence="11 13" id="KW-0472">Membrane</keyword>
<evidence type="ECO:0000256" key="13">
    <source>
        <dbReference type="SAM" id="Phobius"/>
    </source>
</evidence>
<comment type="subcellular location">
    <subcellularLocation>
        <location evidence="3">Membrane</location>
        <topology evidence="3">Multi-pass membrane protein</topology>
    </subcellularLocation>
</comment>
<evidence type="ECO:0000256" key="11">
    <source>
        <dbReference type="ARBA" id="ARBA00023136"/>
    </source>
</evidence>
<comment type="similarity">
    <text evidence="4">Belongs to the cytochrome b560 family.</text>
</comment>